<evidence type="ECO:0000259" key="20">
    <source>
        <dbReference type="PROSITE" id="PS50011"/>
    </source>
</evidence>
<dbReference type="GO" id="GO:0042593">
    <property type="term" value="P:glucose homeostasis"/>
    <property type="evidence" value="ECO:0007669"/>
    <property type="project" value="InterPro"/>
</dbReference>
<evidence type="ECO:0000313" key="21">
    <source>
        <dbReference type="EMBL" id="CAD5111887.1"/>
    </source>
</evidence>
<dbReference type="AlphaFoldDB" id="A0A7I8V9J3"/>
<dbReference type="GO" id="GO:0030295">
    <property type="term" value="F:protein kinase activator activity"/>
    <property type="evidence" value="ECO:0007669"/>
    <property type="project" value="InterPro"/>
</dbReference>
<evidence type="ECO:0000256" key="5">
    <source>
        <dbReference type="ARBA" id="ARBA00012513"/>
    </source>
</evidence>
<evidence type="ECO:0000256" key="8">
    <source>
        <dbReference type="ARBA" id="ARBA00022679"/>
    </source>
</evidence>
<sequence>MDKENDTERPINVHLSSTEDEQLLHTSGDIGNYFQDEGGSLNFFTRVDSAEIIYHERPKKAKIIGNYLIGHVLGEGSYGKVKECLDTESLSRRAVKILKQRQLKRIPNGVSNVKREIILLKKLHNKHVIKLFDVFVSEEKQKIYLFMEYCVGSLQSMLDNVESKCFPLWQAHLYFVQLIDGVDYLHSRGIVHKDIKPPNLLLSLDETLKITDLGVAEELDMYSKVDCCSLSQGSPAFQAPEIADGAEYFSAFKADVWSCGVTLFNITTGKLPFMADNIYKLFECIVKCEYTIPELDSPHCTDCIKGMLKKDSTERFSIKDIKSHEWYRRKLGRSKEYVPPPPYNKDDMLRRMSVIPNLEILYMEESAESETEVELQHVEDYKKASRQHSNDNKKKGSSVKNFSGSFCKLS</sequence>
<name>A0A7I8V9J3_9ANNE</name>
<feature type="region of interest" description="Disordered" evidence="19">
    <location>
        <begin position="373"/>
        <end position="410"/>
    </location>
</feature>
<dbReference type="InterPro" id="IPR011009">
    <property type="entry name" value="Kinase-like_dom_sf"/>
</dbReference>
<evidence type="ECO:0000256" key="15">
    <source>
        <dbReference type="ARBA" id="ARBA00047899"/>
    </source>
</evidence>
<dbReference type="GO" id="GO:0004674">
    <property type="term" value="F:protein serine/threonine kinase activity"/>
    <property type="evidence" value="ECO:0007669"/>
    <property type="project" value="UniProtKB-KW"/>
</dbReference>
<dbReference type="FunFam" id="3.30.200.20:FF:000235">
    <property type="entry name" value="serine/threonine-protein kinase STK11"/>
    <property type="match status" value="1"/>
</dbReference>
<dbReference type="FunFam" id="1.10.510.10:FF:000571">
    <property type="entry name" value="Maternal embryonic leucine zipper kinase"/>
    <property type="match status" value="1"/>
</dbReference>
<evidence type="ECO:0000256" key="9">
    <source>
        <dbReference type="ARBA" id="ARBA00022723"/>
    </source>
</evidence>
<evidence type="ECO:0000256" key="12">
    <source>
        <dbReference type="ARBA" id="ARBA00022840"/>
    </source>
</evidence>
<evidence type="ECO:0000256" key="14">
    <source>
        <dbReference type="ARBA" id="ARBA00023211"/>
    </source>
</evidence>
<comment type="catalytic activity">
    <reaction evidence="16">
        <text>L-seryl-[protein] + ATP = O-phospho-L-seryl-[protein] + ADP + H(+)</text>
        <dbReference type="Rhea" id="RHEA:17989"/>
        <dbReference type="Rhea" id="RHEA-COMP:9863"/>
        <dbReference type="Rhea" id="RHEA-COMP:11604"/>
        <dbReference type="ChEBI" id="CHEBI:15378"/>
        <dbReference type="ChEBI" id="CHEBI:29999"/>
        <dbReference type="ChEBI" id="CHEBI:30616"/>
        <dbReference type="ChEBI" id="CHEBI:83421"/>
        <dbReference type="ChEBI" id="CHEBI:456216"/>
        <dbReference type="EC" id="2.7.11.1"/>
    </reaction>
</comment>
<evidence type="ECO:0000256" key="2">
    <source>
        <dbReference type="ARBA" id="ARBA00001946"/>
    </source>
</evidence>
<organism evidence="21 22">
    <name type="scientific">Dimorphilus gyrociliatus</name>
    <dbReference type="NCBI Taxonomy" id="2664684"/>
    <lineage>
        <taxon>Eukaryota</taxon>
        <taxon>Metazoa</taxon>
        <taxon>Spiralia</taxon>
        <taxon>Lophotrochozoa</taxon>
        <taxon>Annelida</taxon>
        <taxon>Polychaeta</taxon>
        <taxon>Polychaeta incertae sedis</taxon>
        <taxon>Dinophilidae</taxon>
        <taxon>Dimorphilus</taxon>
    </lineage>
</organism>
<keyword evidence="13" id="KW-0460">Magnesium</keyword>
<keyword evidence="14" id="KW-0464">Manganese</keyword>
<dbReference type="SUPFAM" id="SSF56112">
    <property type="entry name" value="Protein kinase-like (PK-like)"/>
    <property type="match status" value="1"/>
</dbReference>
<dbReference type="Gene3D" id="3.30.200.20">
    <property type="entry name" value="Phosphorylase Kinase, domain 1"/>
    <property type="match status" value="1"/>
</dbReference>
<dbReference type="PROSITE" id="PS50011">
    <property type="entry name" value="PROTEIN_KINASE_DOM"/>
    <property type="match status" value="1"/>
</dbReference>
<evidence type="ECO:0000256" key="10">
    <source>
        <dbReference type="ARBA" id="ARBA00022741"/>
    </source>
</evidence>
<keyword evidence="7 18" id="KW-0723">Serine/threonine-protein kinase</keyword>
<evidence type="ECO:0000256" key="16">
    <source>
        <dbReference type="ARBA" id="ARBA00048679"/>
    </source>
</evidence>
<feature type="domain" description="Protein kinase" evidence="20">
    <location>
        <begin position="67"/>
        <end position="327"/>
    </location>
</feature>
<dbReference type="GO" id="GO:0046872">
    <property type="term" value="F:metal ion binding"/>
    <property type="evidence" value="ECO:0007669"/>
    <property type="project" value="UniProtKB-KW"/>
</dbReference>
<evidence type="ECO:0000256" key="11">
    <source>
        <dbReference type="ARBA" id="ARBA00022777"/>
    </source>
</evidence>
<dbReference type="EMBL" id="CAJFCJ010000002">
    <property type="protein sequence ID" value="CAD5111887.1"/>
    <property type="molecule type" value="Genomic_DNA"/>
</dbReference>
<dbReference type="SMART" id="SM00220">
    <property type="entry name" value="S_TKc"/>
    <property type="match status" value="1"/>
</dbReference>
<dbReference type="GO" id="GO:0035556">
    <property type="term" value="P:intracellular signal transduction"/>
    <property type="evidence" value="ECO:0007669"/>
    <property type="project" value="TreeGrafter"/>
</dbReference>
<dbReference type="InterPro" id="IPR008271">
    <property type="entry name" value="Ser/Thr_kinase_AS"/>
</dbReference>
<gene>
    <name evidence="21" type="ORF">DGYR_LOCUS1115</name>
</gene>
<comment type="catalytic activity">
    <reaction evidence="15">
        <text>L-threonyl-[protein] + ATP = O-phospho-L-threonyl-[protein] + ADP + H(+)</text>
        <dbReference type="Rhea" id="RHEA:46608"/>
        <dbReference type="Rhea" id="RHEA-COMP:11060"/>
        <dbReference type="Rhea" id="RHEA-COMP:11605"/>
        <dbReference type="ChEBI" id="CHEBI:15378"/>
        <dbReference type="ChEBI" id="CHEBI:30013"/>
        <dbReference type="ChEBI" id="CHEBI:30616"/>
        <dbReference type="ChEBI" id="CHEBI:61977"/>
        <dbReference type="ChEBI" id="CHEBI:456216"/>
        <dbReference type="EC" id="2.7.11.1"/>
    </reaction>
</comment>
<comment type="caution">
    <text evidence="21">The sequence shown here is derived from an EMBL/GenBank/DDBJ whole genome shotgun (WGS) entry which is preliminary data.</text>
</comment>
<accession>A0A7I8V9J3</accession>
<evidence type="ECO:0000313" key="22">
    <source>
        <dbReference type="Proteomes" id="UP000549394"/>
    </source>
</evidence>
<evidence type="ECO:0000256" key="1">
    <source>
        <dbReference type="ARBA" id="ARBA00001936"/>
    </source>
</evidence>
<dbReference type="PROSITE" id="PS00107">
    <property type="entry name" value="PROTEIN_KINASE_ATP"/>
    <property type="match status" value="1"/>
</dbReference>
<dbReference type="PROSITE" id="PS00108">
    <property type="entry name" value="PROTEIN_KINASE_ST"/>
    <property type="match status" value="1"/>
</dbReference>
<keyword evidence="10 17" id="KW-0547">Nucleotide-binding</keyword>
<comment type="cofactor">
    <cofactor evidence="2">
        <name>Mg(2+)</name>
        <dbReference type="ChEBI" id="CHEBI:18420"/>
    </cofactor>
</comment>
<dbReference type="GO" id="GO:0030010">
    <property type="term" value="P:establishment of cell polarity"/>
    <property type="evidence" value="ECO:0007669"/>
    <property type="project" value="InterPro"/>
</dbReference>
<dbReference type="OrthoDB" id="68483at2759"/>
<dbReference type="GO" id="GO:0005737">
    <property type="term" value="C:cytoplasm"/>
    <property type="evidence" value="ECO:0007669"/>
    <property type="project" value="UniProtKB-SubCell"/>
</dbReference>
<protein>
    <recommendedName>
        <fullName evidence="5">non-specific serine/threonine protein kinase</fullName>
        <ecNumber evidence="5">2.7.11.1</ecNumber>
    </recommendedName>
</protein>
<comment type="similarity">
    <text evidence="4">Belongs to the protein kinase superfamily. CAMK Ser/Thr protein kinase family. LKB1 subfamily.</text>
</comment>
<dbReference type="PANTHER" id="PTHR24346:SF94">
    <property type="entry name" value="NON-SPECIFIC SERINE_THREONINE PROTEIN KINASE"/>
    <property type="match status" value="1"/>
</dbReference>
<evidence type="ECO:0000256" key="6">
    <source>
        <dbReference type="ARBA" id="ARBA00022490"/>
    </source>
</evidence>
<keyword evidence="8" id="KW-0808">Transferase</keyword>
<dbReference type="PANTHER" id="PTHR24346">
    <property type="entry name" value="MAP/MICROTUBULE AFFINITY-REGULATING KINASE"/>
    <property type="match status" value="1"/>
</dbReference>
<proteinExistence type="inferred from homology"/>
<dbReference type="Pfam" id="PF00069">
    <property type="entry name" value="Pkinase"/>
    <property type="match status" value="1"/>
</dbReference>
<keyword evidence="12 17" id="KW-0067">ATP-binding</keyword>
<dbReference type="GO" id="GO:0005524">
    <property type="term" value="F:ATP binding"/>
    <property type="evidence" value="ECO:0007669"/>
    <property type="project" value="UniProtKB-UniRule"/>
</dbReference>
<evidence type="ECO:0000256" key="7">
    <source>
        <dbReference type="ARBA" id="ARBA00022527"/>
    </source>
</evidence>
<evidence type="ECO:0000256" key="13">
    <source>
        <dbReference type="ARBA" id="ARBA00022842"/>
    </source>
</evidence>
<keyword evidence="22" id="KW-1185">Reference proteome</keyword>
<dbReference type="Proteomes" id="UP000549394">
    <property type="component" value="Unassembled WGS sequence"/>
</dbReference>
<dbReference type="EC" id="2.7.11.1" evidence="5"/>
<dbReference type="CDD" id="cd14119">
    <property type="entry name" value="STKc_LKB1"/>
    <property type="match status" value="1"/>
</dbReference>
<comment type="cofactor">
    <cofactor evidence="1">
        <name>Mn(2+)</name>
        <dbReference type="ChEBI" id="CHEBI:29035"/>
    </cofactor>
</comment>
<evidence type="ECO:0000256" key="19">
    <source>
        <dbReference type="SAM" id="MobiDB-lite"/>
    </source>
</evidence>
<dbReference type="InterPro" id="IPR000719">
    <property type="entry name" value="Prot_kinase_dom"/>
</dbReference>
<dbReference type="InterPro" id="IPR017441">
    <property type="entry name" value="Protein_kinase_ATP_BS"/>
</dbReference>
<keyword evidence="9" id="KW-0479">Metal-binding</keyword>
<dbReference type="InterPro" id="IPR039154">
    <property type="entry name" value="LKB1_c"/>
</dbReference>
<dbReference type="GO" id="GO:0001558">
    <property type="term" value="P:regulation of cell growth"/>
    <property type="evidence" value="ECO:0007669"/>
    <property type="project" value="InterPro"/>
</dbReference>
<comment type="subcellular location">
    <subcellularLocation>
        <location evidence="3">Cytoplasm</location>
    </subcellularLocation>
</comment>
<evidence type="ECO:0000256" key="17">
    <source>
        <dbReference type="PROSITE-ProRule" id="PRU10141"/>
    </source>
</evidence>
<keyword evidence="11" id="KW-0418">Kinase</keyword>
<evidence type="ECO:0000256" key="4">
    <source>
        <dbReference type="ARBA" id="ARBA00009985"/>
    </source>
</evidence>
<keyword evidence="6" id="KW-0963">Cytoplasm</keyword>
<feature type="binding site" evidence="17">
    <location>
        <position position="96"/>
    </location>
    <ligand>
        <name>ATP</name>
        <dbReference type="ChEBI" id="CHEBI:30616"/>
    </ligand>
</feature>
<reference evidence="21 22" key="1">
    <citation type="submission" date="2020-08" db="EMBL/GenBank/DDBJ databases">
        <authorList>
            <person name="Hejnol A."/>
        </authorList>
    </citation>
    <scope>NUCLEOTIDE SEQUENCE [LARGE SCALE GENOMIC DNA]</scope>
</reference>
<evidence type="ECO:0000256" key="3">
    <source>
        <dbReference type="ARBA" id="ARBA00004496"/>
    </source>
</evidence>
<feature type="compositionally biased region" description="Basic and acidic residues" evidence="19">
    <location>
        <begin position="374"/>
        <end position="394"/>
    </location>
</feature>
<dbReference type="Gene3D" id="1.10.510.10">
    <property type="entry name" value="Transferase(Phosphotransferase) domain 1"/>
    <property type="match status" value="1"/>
</dbReference>
<evidence type="ECO:0000256" key="18">
    <source>
        <dbReference type="RuleBase" id="RU000304"/>
    </source>
</evidence>